<dbReference type="Proteomes" id="UP000304148">
    <property type="component" value="Chromosome"/>
</dbReference>
<gene>
    <name evidence="3" type="ORF">PBLR_14613</name>
</gene>
<reference evidence="4" key="1">
    <citation type="submission" date="2018-08" db="EMBL/GenBank/DDBJ databases">
        <authorList>
            <person name="Chevrot R."/>
        </authorList>
    </citation>
    <scope>NUCLEOTIDE SEQUENCE [LARGE SCALE GENOMIC DNA]</scope>
</reference>
<dbReference type="Gene3D" id="3.30.470.30">
    <property type="entry name" value="DNA ligase/mRNA capping enzyme"/>
    <property type="match status" value="2"/>
</dbReference>
<evidence type="ECO:0000313" key="3">
    <source>
        <dbReference type="EMBL" id="SYX86191.1"/>
    </source>
</evidence>
<dbReference type="SUPFAM" id="SSF52540">
    <property type="entry name" value="P-loop containing nucleoside triphosphate hydrolases"/>
    <property type="match status" value="1"/>
</dbReference>
<feature type="domain" description="Polynucleotide kinase-phosphatase ligase" evidence="2">
    <location>
        <begin position="480"/>
        <end position="827"/>
    </location>
</feature>
<sequence>MELVTNIHTIYLMIGPTECGKTTFAKEVLIPQLRGDASGAMQMNVQYLSSDSMRQEILGHDYDKYDQVMLEASAQAFNLLYTKLDMVTSFPVNAEFVILDTTGLAEDFRAKVREIAERNHYHVEVILFDYRKREDYYASERSKRLITNHMNRLKKDVLSSLARERYANIHRVRSKDFYWLEQGAANPEYRVIVHNRSEYAATFLPNERNYTIVGDVHECIHDLQGLLRSCGYRIEDGKLSATERVQDTDIILVGDWIDKGKATKETINFLYDNREHFRFVLGNHENFVYKYLQGEVSGVDQGLVRTYFDSIQVLMGDRELLDRFNHLVSLSQPFYQYRSPHAPSFYVTHAPCRNKYIGKLDVKAVRRQRNFRIDRDAPLEEQLRFIQEEAVSNQPYHIFGHVAAKTGFRIKNKIHIDTGSVHGNRLTAVSISHKPFYKSHPAKQAIMEDELPTLFEVQRKISLQDLNDEEVRRLHYCTRNQINFISGTMSPSDKDVDANELESLKRGLDYFAEHQVEKVVLQPKYMGSRCNIYLYRDVEQCYAVSRNGYRVKQVDLTDVYEQLLHRFRTYMEENQIAMLLLDGELLPWRVMGEGLIERQFKPIAAALETELEFLQEQGFESAWGKLVETYRSTEFEKDQYHMSKAVLSEKYGSHIYQSYKHVHDAIKTNVPLSEHEDAYETYQKQLGLYAEDGELEYKPFGLLKVIDESGEERIPTENTSAIFSFLSDDEYVIVDLTQPDCVEQAERYFSKLTTEKHMEGVVMKPECTVNNAVPYMKVRNADYLSLVYGYDYQFPDKYDKLIKQKNVRQKLKTSLGEYRLGQQMLAVKLNEITPQHAEYKEVVANLLFEVAGEKEIDPRL</sequence>
<dbReference type="Pfam" id="PF16542">
    <property type="entry name" value="PNKP_ligase"/>
    <property type="match status" value="1"/>
</dbReference>
<dbReference type="InterPro" id="IPR027417">
    <property type="entry name" value="P-loop_NTPase"/>
</dbReference>
<dbReference type="SUPFAM" id="SSF56091">
    <property type="entry name" value="DNA ligase/mRNA capping enzyme, catalytic domain"/>
    <property type="match status" value="1"/>
</dbReference>
<dbReference type="SUPFAM" id="SSF56300">
    <property type="entry name" value="Metallo-dependent phosphatases"/>
    <property type="match status" value="1"/>
</dbReference>
<organism evidence="3 4">
    <name type="scientific">Paenibacillus alvei</name>
    <name type="common">Bacillus alvei</name>
    <dbReference type="NCBI Taxonomy" id="44250"/>
    <lineage>
        <taxon>Bacteria</taxon>
        <taxon>Bacillati</taxon>
        <taxon>Bacillota</taxon>
        <taxon>Bacilli</taxon>
        <taxon>Bacillales</taxon>
        <taxon>Paenibacillaceae</taxon>
        <taxon>Paenibacillus</taxon>
    </lineage>
</organism>
<dbReference type="Pfam" id="PF13671">
    <property type="entry name" value="AAA_33"/>
    <property type="match status" value="1"/>
</dbReference>
<dbReference type="Gene3D" id="3.60.21.10">
    <property type="match status" value="1"/>
</dbReference>
<dbReference type="EMBL" id="LS992241">
    <property type="protein sequence ID" value="SYX86191.1"/>
    <property type="molecule type" value="Genomic_DNA"/>
</dbReference>
<name>A0A383RHN3_PAEAL</name>
<accession>A0A383RHN3</accession>
<dbReference type="RefSeq" id="WP_138189554.1">
    <property type="nucleotide sequence ID" value="NZ_LS992241.1"/>
</dbReference>
<proteinExistence type="predicted"/>
<protein>
    <submittedName>
        <fullName evidence="3">Metallophosphoesterase</fullName>
    </submittedName>
</protein>
<dbReference type="PANTHER" id="PTHR42850">
    <property type="entry name" value="METALLOPHOSPHOESTERASE"/>
    <property type="match status" value="1"/>
</dbReference>
<evidence type="ECO:0000313" key="4">
    <source>
        <dbReference type="Proteomes" id="UP000304148"/>
    </source>
</evidence>
<dbReference type="GO" id="GO:0005737">
    <property type="term" value="C:cytoplasm"/>
    <property type="evidence" value="ECO:0007669"/>
    <property type="project" value="TreeGrafter"/>
</dbReference>
<dbReference type="GO" id="GO:0016791">
    <property type="term" value="F:phosphatase activity"/>
    <property type="evidence" value="ECO:0007669"/>
    <property type="project" value="TreeGrafter"/>
</dbReference>
<evidence type="ECO:0000259" key="1">
    <source>
        <dbReference type="Pfam" id="PF00149"/>
    </source>
</evidence>
<dbReference type="InterPro" id="IPR032380">
    <property type="entry name" value="PNKP_ligase_dom"/>
</dbReference>
<feature type="domain" description="Calcineurin-like phosphoesterase" evidence="1">
    <location>
        <begin position="211"/>
        <end position="331"/>
    </location>
</feature>
<dbReference type="InterPro" id="IPR004843">
    <property type="entry name" value="Calcineurin-like_PHP"/>
</dbReference>
<dbReference type="Gene3D" id="3.40.50.300">
    <property type="entry name" value="P-loop containing nucleotide triphosphate hydrolases"/>
    <property type="match status" value="1"/>
</dbReference>
<dbReference type="Pfam" id="PF00149">
    <property type="entry name" value="Metallophos"/>
    <property type="match status" value="1"/>
</dbReference>
<dbReference type="InterPro" id="IPR050126">
    <property type="entry name" value="Ap4A_hydrolase"/>
</dbReference>
<dbReference type="AlphaFoldDB" id="A0A383RHN3"/>
<dbReference type="InterPro" id="IPR029052">
    <property type="entry name" value="Metallo-depent_PP-like"/>
</dbReference>
<evidence type="ECO:0000259" key="2">
    <source>
        <dbReference type="Pfam" id="PF16542"/>
    </source>
</evidence>
<dbReference type="PANTHER" id="PTHR42850:SF4">
    <property type="entry name" value="ZINC-DEPENDENT ENDOPOLYPHOSPHATASE"/>
    <property type="match status" value="1"/>
</dbReference>